<name>A0ACB8RWV2_9AGAM</name>
<dbReference type="Proteomes" id="UP000814033">
    <property type="component" value="Unassembled WGS sequence"/>
</dbReference>
<dbReference type="EMBL" id="MU275889">
    <property type="protein sequence ID" value="KAI0048292.1"/>
    <property type="molecule type" value="Genomic_DNA"/>
</dbReference>
<keyword evidence="2" id="KW-1185">Reference proteome</keyword>
<comment type="caution">
    <text evidence="1">The sequence shown here is derived from an EMBL/GenBank/DDBJ whole genome shotgun (WGS) entry which is preliminary data.</text>
</comment>
<organism evidence="1 2">
    <name type="scientific">Auriscalpium vulgare</name>
    <dbReference type="NCBI Taxonomy" id="40419"/>
    <lineage>
        <taxon>Eukaryota</taxon>
        <taxon>Fungi</taxon>
        <taxon>Dikarya</taxon>
        <taxon>Basidiomycota</taxon>
        <taxon>Agaricomycotina</taxon>
        <taxon>Agaricomycetes</taxon>
        <taxon>Russulales</taxon>
        <taxon>Auriscalpiaceae</taxon>
        <taxon>Auriscalpium</taxon>
    </lineage>
</organism>
<evidence type="ECO:0000313" key="2">
    <source>
        <dbReference type="Proteomes" id="UP000814033"/>
    </source>
</evidence>
<gene>
    <name evidence="1" type="ORF">FA95DRAFT_1678458</name>
</gene>
<sequence length="1045" mass="112685">MRRGRGSGSSPASGSTKRSKQSTIDSFFRRSSDIGSSIPASSQPASSQPGSSQSTQRPQPSATAQGKRKAAVASTSAQKPVRKYEKETAGPSSKQSVAPPPATRTSTYFDPIAAHKPHRSRVSASPRTPDAFRIIPASALVAPFPSTPVRPVQDMRTTTTKKRKHQDDNGLQPISITSPSTPKRKAPVTLVTPVPPQATPKRTPRRLQNKKPRLEVAGSDELVPSSQSDEQELGAVKPVVVQDARELVDNVQAWRLDAAGLPTDDLHFESFSPDAMDTDPLDLPVSLGFSSSLSDATPSLASAPDTPDQTPSKSKMLDFRPFTPPPEAEVLAEDIDDVSAVVPLDGKSKTAQIIADIRAQAALAVHSSPEDESNRELMELSDSSSDEDDNPFAARRAGGKTAADRRQASSSKFSSDSRSLRSRRTATPTLTSPDSPSAGPSRSISPVAYSTRSHGSRVTSAPVLGASTRTTRSQRSTSSPLVSRPAREPRAPAPLTMATKGKKRGANPLEAMLREKKKTERQGGGMDAQRRAESHDPDDVDSILDDEDLEDEALADEDAARRAAGAALHMRYDGEISTADEDEEVGAEDRERLLGEKEGKAVGKILDGDRDHGANARGDWQVGVNIWTPSGQHADTMEVEWPVPDWVDEETVVQNPVLKMLADAVKTQDVETVYFILNSQLPTPEDLGRSPRLNQWLYEEALLAPSRSALQFLVLSEAKLASPLSASILAQTFAKIGLRDDLLVFAQRNGELAPTVSSDASLNRGVVIDRMVELVISLAKFQSLDITAMPEFFTAMLLCGLDINASAETQRNVLMALVALCAELPATLEPDAVAGSLEAAIAEKVFLLASTLSITNQKHLLSFFARSSPPSLRISRCVAHHLLTDHVLEAANYSLLPSLTPLIEMLGDSKGLFEVADKTDYEALSSRVGVLGAALSGIESYVAEEGVLRRMTQVAALESSPRKGKDPAPLELVKKNLDLLHGKIVDTRAAHLDRSRAKAALKRLSLRVHYQRVALQNSGQRRLKDFWSHGQASRQPLGNRNPRTP</sequence>
<reference evidence="1" key="1">
    <citation type="submission" date="2021-02" db="EMBL/GenBank/DDBJ databases">
        <authorList>
            <consortium name="DOE Joint Genome Institute"/>
            <person name="Ahrendt S."/>
            <person name="Looney B.P."/>
            <person name="Miyauchi S."/>
            <person name="Morin E."/>
            <person name="Drula E."/>
            <person name="Courty P.E."/>
            <person name="Chicoki N."/>
            <person name="Fauchery L."/>
            <person name="Kohler A."/>
            <person name="Kuo A."/>
            <person name="Labutti K."/>
            <person name="Pangilinan J."/>
            <person name="Lipzen A."/>
            <person name="Riley R."/>
            <person name="Andreopoulos W."/>
            <person name="He G."/>
            <person name="Johnson J."/>
            <person name="Barry K.W."/>
            <person name="Grigoriev I.V."/>
            <person name="Nagy L."/>
            <person name="Hibbett D."/>
            <person name="Henrissat B."/>
            <person name="Matheny P.B."/>
            <person name="Labbe J."/>
            <person name="Martin F."/>
        </authorList>
    </citation>
    <scope>NUCLEOTIDE SEQUENCE</scope>
    <source>
        <strain evidence="1">FP105234-sp</strain>
    </source>
</reference>
<protein>
    <submittedName>
        <fullName evidence="1">Uncharacterized protein</fullName>
    </submittedName>
</protein>
<reference evidence="1" key="2">
    <citation type="journal article" date="2022" name="New Phytol.">
        <title>Evolutionary transition to the ectomycorrhizal habit in the genomes of a hyperdiverse lineage of mushroom-forming fungi.</title>
        <authorList>
            <person name="Looney B."/>
            <person name="Miyauchi S."/>
            <person name="Morin E."/>
            <person name="Drula E."/>
            <person name="Courty P.E."/>
            <person name="Kohler A."/>
            <person name="Kuo A."/>
            <person name="LaButti K."/>
            <person name="Pangilinan J."/>
            <person name="Lipzen A."/>
            <person name="Riley R."/>
            <person name="Andreopoulos W."/>
            <person name="He G."/>
            <person name="Johnson J."/>
            <person name="Nolan M."/>
            <person name="Tritt A."/>
            <person name="Barry K.W."/>
            <person name="Grigoriev I.V."/>
            <person name="Nagy L.G."/>
            <person name="Hibbett D."/>
            <person name="Henrissat B."/>
            <person name="Matheny P.B."/>
            <person name="Labbe J."/>
            <person name="Martin F.M."/>
        </authorList>
    </citation>
    <scope>NUCLEOTIDE SEQUENCE</scope>
    <source>
        <strain evidence="1">FP105234-sp</strain>
    </source>
</reference>
<accession>A0ACB8RWV2</accession>
<evidence type="ECO:0000313" key="1">
    <source>
        <dbReference type="EMBL" id="KAI0048292.1"/>
    </source>
</evidence>
<proteinExistence type="predicted"/>